<proteinExistence type="predicted"/>
<dbReference type="InterPro" id="IPR046233">
    <property type="entry name" value="DUF6266"/>
</dbReference>
<evidence type="ECO:0000313" key="2">
    <source>
        <dbReference type="Proteomes" id="UP000625283"/>
    </source>
</evidence>
<dbReference type="RefSeq" id="WP_202101440.1">
    <property type="nucleotide sequence ID" value="NZ_JAERTY010000001.1"/>
</dbReference>
<dbReference type="Pfam" id="PF19781">
    <property type="entry name" value="DUF6266"/>
    <property type="match status" value="1"/>
</dbReference>
<name>A0ABS1QZ06_9SPHI</name>
<gene>
    <name evidence="1" type="ORF">JKG61_02680</name>
</gene>
<organism evidence="1 2">
    <name type="scientific">Sphingobacterium faecale</name>
    <dbReference type="NCBI Taxonomy" id="2803775"/>
    <lineage>
        <taxon>Bacteria</taxon>
        <taxon>Pseudomonadati</taxon>
        <taxon>Bacteroidota</taxon>
        <taxon>Sphingobacteriia</taxon>
        <taxon>Sphingobacteriales</taxon>
        <taxon>Sphingobacteriaceae</taxon>
        <taxon>Sphingobacterium</taxon>
    </lineage>
</organism>
<accession>A0ABS1QZ06</accession>
<comment type="caution">
    <text evidence="1">The sequence shown here is derived from an EMBL/GenBank/DDBJ whole genome shotgun (WGS) entry which is preliminary data.</text>
</comment>
<evidence type="ECO:0000313" key="1">
    <source>
        <dbReference type="EMBL" id="MBL1407652.1"/>
    </source>
</evidence>
<protein>
    <submittedName>
        <fullName evidence="1">Uncharacterized protein</fullName>
    </submittedName>
</protein>
<keyword evidence="2" id="KW-1185">Reference proteome</keyword>
<dbReference type="EMBL" id="JAERTY010000001">
    <property type="protein sequence ID" value="MBL1407652.1"/>
    <property type="molecule type" value="Genomic_DNA"/>
</dbReference>
<sequence>MGRILHGANGGFKGKAGSVIGSSWKSIHYIKGLYKKSSKPATEAQLIVQEQFKLLMRFLLPIKNFLKVGYGQKKVDKLTPVNVAFQFNKPNVITGTYPAFELDYSKIRIADGSYYAGGTKTASFDAATEELTLTWSPDNNEVYESKDDDLVYILAYHPVADEFLSAPTLPKRVDGTISFGVPEHLLGESVHVWFFFSDRTKVKVSRSSYLGEVTLS</sequence>
<reference evidence="1 2" key="1">
    <citation type="submission" date="2021-01" db="EMBL/GenBank/DDBJ databases">
        <title>C459-1 draft genome sequence.</title>
        <authorList>
            <person name="Zhang X.-F."/>
        </authorList>
    </citation>
    <scope>NUCLEOTIDE SEQUENCE [LARGE SCALE GENOMIC DNA]</scope>
    <source>
        <strain evidence="2">C459-1</strain>
    </source>
</reference>
<dbReference type="Proteomes" id="UP000625283">
    <property type="component" value="Unassembled WGS sequence"/>
</dbReference>